<dbReference type="Proteomes" id="UP000683360">
    <property type="component" value="Unassembled WGS sequence"/>
</dbReference>
<dbReference type="Pfam" id="PF04536">
    <property type="entry name" value="TPM_phosphatase"/>
    <property type="match status" value="1"/>
</dbReference>
<evidence type="ECO:0000313" key="4">
    <source>
        <dbReference type="Proteomes" id="UP000683360"/>
    </source>
</evidence>
<dbReference type="PANTHER" id="PTHR33748">
    <property type="entry name" value="PROTEIN CBG04600"/>
    <property type="match status" value="1"/>
</dbReference>
<feature type="transmembrane region" description="Helical" evidence="1">
    <location>
        <begin position="344"/>
        <end position="363"/>
    </location>
</feature>
<accession>A0A8S3S8E8</accession>
<dbReference type="EMBL" id="CAJPWZ010001488">
    <property type="protein sequence ID" value="CAG2216613.1"/>
    <property type="molecule type" value="Genomic_DNA"/>
</dbReference>
<organism evidence="3 4">
    <name type="scientific">Mytilus edulis</name>
    <name type="common">Blue mussel</name>
    <dbReference type="NCBI Taxonomy" id="6550"/>
    <lineage>
        <taxon>Eukaryota</taxon>
        <taxon>Metazoa</taxon>
        <taxon>Spiralia</taxon>
        <taxon>Lophotrochozoa</taxon>
        <taxon>Mollusca</taxon>
        <taxon>Bivalvia</taxon>
        <taxon>Autobranchia</taxon>
        <taxon>Pteriomorphia</taxon>
        <taxon>Mytilida</taxon>
        <taxon>Mytiloidea</taxon>
        <taxon>Mytilidae</taxon>
        <taxon>Mytilinae</taxon>
        <taxon>Mytilus</taxon>
    </lineage>
</organism>
<dbReference type="InterPro" id="IPR007621">
    <property type="entry name" value="TPM_dom"/>
</dbReference>
<dbReference type="AlphaFoldDB" id="A0A8S3S8E8"/>
<feature type="domain" description="TPM" evidence="2">
    <location>
        <begin position="189"/>
        <end position="265"/>
    </location>
</feature>
<proteinExistence type="predicted"/>
<protein>
    <recommendedName>
        <fullName evidence="2">TPM domain-containing protein</fullName>
    </recommendedName>
</protein>
<dbReference type="InterPro" id="IPR033438">
    <property type="entry name" value="MOLO1"/>
</dbReference>
<dbReference type="PANTHER" id="PTHR33748:SF5">
    <property type="entry name" value="GROUND-LIKE DOMAIN-CONTAINING PROTEIN"/>
    <property type="match status" value="1"/>
</dbReference>
<keyword evidence="1" id="KW-1133">Transmembrane helix</keyword>
<evidence type="ECO:0000256" key="1">
    <source>
        <dbReference type="SAM" id="Phobius"/>
    </source>
</evidence>
<evidence type="ECO:0000313" key="3">
    <source>
        <dbReference type="EMBL" id="CAG2216613.1"/>
    </source>
</evidence>
<keyword evidence="1" id="KW-0812">Transmembrane</keyword>
<sequence>MSLHSKNDGLRGGVRANQDPVLNSSPLLAKVHLQIKSWTRELISIQAQNYSTCTDASLDYQGYTYNVDAVTSEKIWSHCKFPNPKFDHARCGLTATAGHHWVCDPDYLISSQVDAVDLALAMIQTNTSTQCSGPDGEDQSYIVAVALINRIRIPDLQDSSTCINDCGEIQPTLNTTARSATSGELDAIMENFADQLRSGWGLGSCGNDVIILYAQDIDKIHVSVGYKASSLVTDSVVSKIESTFREYNNQGRLADGLLKVADDLRKTLRAITPAHIVLIMNMIVLVALGVFLVFFLHLRSVELNVWGAEKLWKIPEYLIYFFSGVWLIDATIFGVLFISNRAPFWAILIGALMGVTCFLIYSFDDELFGSSTNSGKLNFTSA</sequence>
<feature type="transmembrane region" description="Helical" evidence="1">
    <location>
        <begin position="317"/>
        <end position="337"/>
    </location>
</feature>
<reference evidence="3" key="1">
    <citation type="submission" date="2021-03" db="EMBL/GenBank/DDBJ databases">
        <authorList>
            <person name="Bekaert M."/>
        </authorList>
    </citation>
    <scope>NUCLEOTIDE SEQUENCE</scope>
</reference>
<keyword evidence="4" id="KW-1185">Reference proteome</keyword>
<dbReference type="OrthoDB" id="8062037at2759"/>
<evidence type="ECO:0000259" key="2">
    <source>
        <dbReference type="Pfam" id="PF04536"/>
    </source>
</evidence>
<dbReference type="Pfam" id="PF17175">
    <property type="entry name" value="MOLO1"/>
    <property type="match status" value="1"/>
</dbReference>
<gene>
    <name evidence="3" type="ORF">MEDL_30347</name>
</gene>
<keyword evidence="1" id="KW-0472">Membrane</keyword>
<dbReference type="GO" id="GO:0005892">
    <property type="term" value="C:acetylcholine-gated channel complex"/>
    <property type="evidence" value="ECO:0007669"/>
    <property type="project" value="InterPro"/>
</dbReference>
<feature type="transmembrane region" description="Helical" evidence="1">
    <location>
        <begin position="274"/>
        <end position="297"/>
    </location>
</feature>
<comment type="caution">
    <text evidence="3">The sequence shown here is derived from an EMBL/GenBank/DDBJ whole genome shotgun (WGS) entry which is preliminary data.</text>
</comment>
<name>A0A8S3S8E8_MYTED</name>
<dbReference type="Gene3D" id="3.10.310.50">
    <property type="match status" value="1"/>
</dbReference>